<comment type="caution">
    <text evidence="1">The sequence shown here is derived from an EMBL/GenBank/DDBJ whole genome shotgun (WGS) entry which is preliminary data.</text>
</comment>
<organism evidence="1 2">
    <name type="scientific">Dentiscutata heterogama</name>
    <dbReference type="NCBI Taxonomy" id="1316150"/>
    <lineage>
        <taxon>Eukaryota</taxon>
        <taxon>Fungi</taxon>
        <taxon>Fungi incertae sedis</taxon>
        <taxon>Mucoromycota</taxon>
        <taxon>Glomeromycotina</taxon>
        <taxon>Glomeromycetes</taxon>
        <taxon>Diversisporales</taxon>
        <taxon>Gigasporaceae</taxon>
        <taxon>Dentiscutata</taxon>
    </lineage>
</organism>
<reference evidence="1" key="1">
    <citation type="submission" date="2021-06" db="EMBL/GenBank/DDBJ databases">
        <authorList>
            <person name="Kallberg Y."/>
            <person name="Tangrot J."/>
            <person name="Rosling A."/>
        </authorList>
    </citation>
    <scope>NUCLEOTIDE SEQUENCE</scope>
    <source>
        <strain evidence="1">IL203A</strain>
    </source>
</reference>
<accession>A0ACA9KGA4</accession>
<dbReference type="EMBL" id="CAJVPU010001073">
    <property type="protein sequence ID" value="CAG8470292.1"/>
    <property type="molecule type" value="Genomic_DNA"/>
</dbReference>
<sequence>MSVIYQKFQISLSDIHEYEHSEFLKECLTNQSQRSLLNITETKILTKEAIDKFYKKILPNLDLKEIKILKINLAY</sequence>
<protein>
    <submittedName>
        <fullName evidence="1">13997_t:CDS:1</fullName>
    </submittedName>
</protein>
<keyword evidence="2" id="KW-1185">Reference proteome</keyword>
<name>A0ACA9KGA4_9GLOM</name>
<evidence type="ECO:0000313" key="1">
    <source>
        <dbReference type="EMBL" id="CAG8470292.1"/>
    </source>
</evidence>
<dbReference type="Proteomes" id="UP000789702">
    <property type="component" value="Unassembled WGS sequence"/>
</dbReference>
<gene>
    <name evidence="1" type="ORF">DHETER_LOCUS1681</name>
</gene>
<evidence type="ECO:0000313" key="2">
    <source>
        <dbReference type="Proteomes" id="UP000789702"/>
    </source>
</evidence>
<proteinExistence type="predicted"/>